<feature type="region of interest" description="Disordered" evidence="9">
    <location>
        <begin position="1"/>
        <end position="24"/>
    </location>
</feature>
<evidence type="ECO:0000256" key="1">
    <source>
        <dbReference type="ARBA" id="ARBA00004647"/>
    </source>
</evidence>
<dbReference type="InterPro" id="IPR041569">
    <property type="entry name" value="AAA_lid_3"/>
</dbReference>
<dbReference type="PANTHER" id="PTHR23074">
    <property type="entry name" value="AAA DOMAIN-CONTAINING"/>
    <property type="match status" value="1"/>
</dbReference>
<feature type="domain" description="AAA+ ATPase" evidence="10">
    <location>
        <begin position="294"/>
        <end position="430"/>
    </location>
</feature>
<dbReference type="PROSITE" id="PS50896">
    <property type="entry name" value="LISH"/>
    <property type="match status" value="1"/>
</dbReference>
<dbReference type="Proteomes" id="UP001057375">
    <property type="component" value="Unassembled WGS sequence"/>
</dbReference>
<keyword evidence="4 8" id="KW-0547">Nucleotide-binding</keyword>
<evidence type="ECO:0000256" key="8">
    <source>
        <dbReference type="RuleBase" id="RU003651"/>
    </source>
</evidence>
<evidence type="ECO:0000256" key="9">
    <source>
        <dbReference type="SAM" id="MobiDB-lite"/>
    </source>
</evidence>
<dbReference type="InterPro" id="IPR050304">
    <property type="entry name" value="MT-severing_AAA_ATPase"/>
</dbReference>
<comment type="similarity">
    <text evidence="8">Belongs to the AAA ATPase family.</text>
</comment>
<dbReference type="SUPFAM" id="SSF52540">
    <property type="entry name" value="P-loop containing nucleoside triphosphate hydrolases"/>
    <property type="match status" value="1"/>
</dbReference>
<evidence type="ECO:0000256" key="4">
    <source>
        <dbReference type="ARBA" id="ARBA00022741"/>
    </source>
</evidence>
<dbReference type="EMBL" id="BQXS01000027">
    <property type="protein sequence ID" value="GKT27550.1"/>
    <property type="molecule type" value="Genomic_DNA"/>
</dbReference>
<dbReference type="SMART" id="SM00667">
    <property type="entry name" value="LisH"/>
    <property type="match status" value="1"/>
</dbReference>
<dbReference type="Pfam" id="PF17862">
    <property type="entry name" value="AAA_lid_3"/>
    <property type="match status" value="1"/>
</dbReference>
<dbReference type="InterPro" id="IPR006594">
    <property type="entry name" value="LisH"/>
</dbReference>
<evidence type="ECO:0000256" key="7">
    <source>
        <dbReference type="ARBA" id="ARBA00023235"/>
    </source>
</evidence>
<dbReference type="PROSITE" id="PS00674">
    <property type="entry name" value="AAA"/>
    <property type="match status" value="1"/>
</dbReference>
<sequence>MAGSKIKAHSSARTEKEKRKKEREKAAIVLVADHLARNGYMGAARALQSETGISLSEFSVCDNVDLLIALQQYEEYQEHKFGRRPHIIKMRPQSASSSRIKDPKRKGALPNIPKHSLSRSSSTSHSSTSTRSSTPQEEKGSIKKGVDFASRKAKAGKIPPKGFMDGFTVIPLTGHSIPSRSSQKESVSVRSEHDTHPHRPEPRDNPPHNPRKHIKVSSGDSVSDIPLMPSLPPSLREASDLHGLAQVIQRDIFSRSPGVCWEDIVGLNDAKRLLKEAVVFPLRYPQLFTGVLEPWKGVLLYGAPGNGKTMLAKAVATECNTTFFNVSATTIVSKFHGESEKLVRVLFEMARAYAPSTVFVDEIDALASLRSGATEHEASRRLKSELLTQMDGLAKSKEQVFVLAATNLPWELDFALLRRLEKRIYIPLPDEPSRKSLLHRLLSGRVRPGVVDSVDKVAEKTDGYSASDLVTLAKEAAICPVRRFMGKLESIDSHIDAVPYLPGSDDVGLATGKEESSGGILVDLGVEKEDLELALKRSKPAASFAMKKYEQFGEKCGST</sequence>
<dbReference type="PANTHER" id="PTHR23074:SF78">
    <property type="entry name" value="KATANIN P60 ATPASE-CONTAINING SUBUNIT A-LIKE 2"/>
    <property type="match status" value="1"/>
</dbReference>
<protein>
    <submittedName>
        <fullName evidence="11">ATPase, AAA family protein</fullName>
    </submittedName>
</protein>
<keyword evidence="5 8" id="KW-0067">ATP-binding</keyword>
<evidence type="ECO:0000256" key="5">
    <source>
        <dbReference type="ARBA" id="ARBA00022840"/>
    </source>
</evidence>
<evidence type="ECO:0000256" key="6">
    <source>
        <dbReference type="ARBA" id="ARBA00023212"/>
    </source>
</evidence>
<dbReference type="InterPro" id="IPR003959">
    <property type="entry name" value="ATPase_AAA_core"/>
</dbReference>
<name>A0ABQ5K4S8_9EUKA</name>
<dbReference type="SMART" id="SM00382">
    <property type="entry name" value="AAA"/>
    <property type="match status" value="1"/>
</dbReference>
<evidence type="ECO:0000313" key="11">
    <source>
        <dbReference type="EMBL" id="GKT27550.1"/>
    </source>
</evidence>
<keyword evidence="12" id="KW-1185">Reference proteome</keyword>
<evidence type="ECO:0000256" key="2">
    <source>
        <dbReference type="ARBA" id="ARBA00022490"/>
    </source>
</evidence>
<accession>A0ABQ5K4S8</accession>
<feature type="compositionally biased region" description="Basic and acidic residues" evidence="9">
    <location>
        <begin position="190"/>
        <end position="206"/>
    </location>
</feature>
<feature type="region of interest" description="Disordered" evidence="9">
    <location>
        <begin position="84"/>
        <end position="231"/>
    </location>
</feature>
<keyword evidence="2" id="KW-0963">Cytoplasm</keyword>
<dbReference type="InterPro" id="IPR003960">
    <property type="entry name" value="ATPase_AAA_CS"/>
</dbReference>
<keyword evidence="3" id="KW-0493">Microtubule</keyword>
<reference evidence="11" key="1">
    <citation type="submission" date="2022-03" db="EMBL/GenBank/DDBJ databases">
        <title>Draft genome sequence of Aduncisulcus paluster, a free-living microaerophilic Fornicata.</title>
        <authorList>
            <person name="Yuyama I."/>
            <person name="Kume K."/>
            <person name="Tamura T."/>
            <person name="Inagaki Y."/>
            <person name="Hashimoto T."/>
        </authorList>
    </citation>
    <scope>NUCLEOTIDE SEQUENCE</scope>
    <source>
        <strain evidence="11">NY0171</strain>
    </source>
</reference>
<dbReference type="Gene3D" id="1.10.8.60">
    <property type="match status" value="1"/>
</dbReference>
<evidence type="ECO:0000259" key="10">
    <source>
        <dbReference type="SMART" id="SM00382"/>
    </source>
</evidence>
<organism evidence="11 12">
    <name type="scientific">Aduncisulcus paluster</name>
    <dbReference type="NCBI Taxonomy" id="2918883"/>
    <lineage>
        <taxon>Eukaryota</taxon>
        <taxon>Metamonada</taxon>
        <taxon>Carpediemonas-like organisms</taxon>
        <taxon>Aduncisulcus</taxon>
    </lineage>
</organism>
<gene>
    <name evidence="11" type="ORF">ADUPG1_000081</name>
</gene>
<dbReference type="Pfam" id="PF00004">
    <property type="entry name" value="AAA"/>
    <property type="match status" value="1"/>
</dbReference>
<proteinExistence type="inferred from homology"/>
<feature type="compositionally biased region" description="Polar residues" evidence="9">
    <location>
        <begin position="176"/>
        <end position="189"/>
    </location>
</feature>
<dbReference type="Gene3D" id="3.40.50.300">
    <property type="entry name" value="P-loop containing nucleotide triphosphate hydrolases"/>
    <property type="match status" value="1"/>
</dbReference>
<evidence type="ECO:0000313" key="12">
    <source>
        <dbReference type="Proteomes" id="UP001057375"/>
    </source>
</evidence>
<comment type="subcellular location">
    <subcellularLocation>
        <location evidence="1">Cytoplasm</location>
        <location evidence="1">Cytoskeleton</location>
        <location evidence="1">Spindle pole</location>
    </subcellularLocation>
</comment>
<keyword evidence="6" id="KW-0206">Cytoskeleton</keyword>
<dbReference type="InterPro" id="IPR003593">
    <property type="entry name" value="AAA+_ATPase"/>
</dbReference>
<dbReference type="InterPro" id="IPR027417">
    <property type="entry name" value="P-loop_NTPase"/>
</dbReference>
<feature type="compositionally biased region" description="Low complexity" evidence="9">
    <location>
        <begin position="118"/>
        <end position="134"/>
    </location>
</feature>
<feature type="compositionally biased region" description="Basic residues" evidence="9">
    <location>
        <begin position="1"/>
        <end position="10"/>
    </location>
</feature>
<feature type="compositionally biased region" description="Basic and acidic residues" evidence="9">
    <location>
        <begin position="136"/>
        <end position="150"/>
    </location>
</feature>
<keyword evidence="7" id="KW-0413">Isomerase</keyword>
<comment type="caution">
    <text evidence="11">The sequence shown here is derived from an EMBL/GenBank/DDBJ whole genome shotgun (WGS) entry which is preliminary data.</text>
</comment>
<evidence type="ECO:0000256" key="3">
    <source>
        <dbReference type="ARBA" id="ARBA00022701"/>
    </source>
</evidence>